<accession>A0ABP3I3Z5</accession>
<reference evidence="2" key="1">
    <citation type="journal article" date="2019" name="Int. J. Syst. Evol. Microbiol.">
        <title>The Global Catalogue of Microorganisms (GCM) 10K type strain sequencing project: providing services to taxonomists for standard genome sequencing and annotation.</title>
        <authorList>
            <consortium name="The Broad Institute Genomics Platform"/>
            <consortium name="The Broad Institute Genome Sequencing Center for Infectious Disease"/>
            <person name="Wu L."/>
            <person name="Ma J."/>
        </authorList>
    </citation>
    <scope>NUCLEOTIDE SEQUENCE [LARGE SCALE GENOMIC DNA]</scope>
    <source>
        <strain evidence="2">JCM 4788</strain>
    </source>
</reference>
<comment type="caution">
    <text evidence="1">The sequence shown here is derived from an EMBL/GenBank/DDBJ whole genome shotgun (WGS) entry which is preliminary data.</text>
</comment>
<name>A0ABP3I3Z5_9ACTN</name>
<dbReference type="Proteomes" id="UP001500879">
    <property type="component" value="Unassembled WGS sequence"/>
</dbReference>
<keyword evidence="2" id="KW-1185">Reference proteome</keyword>
<protein>
    <submittedName>
        <fullName evidence="1">MBL fold metallo-hydrolase</fullName>
    </submittedName>
</protein>
<dbReference type="InterPro" id="IPR050114">
    <property type="entry name" value="UPF0173_UPF0282_UlaG_hydrolase"/>
</dbReference>
<sequence>MGILKLTKYGHACVRLEKDGRSLVVDPGGFTDEDAAVGADAVLVTHEHPDHFDEGRLRRALEANPAAELWTLRSVAEQVAAAFPGRVHTVGEGDAFTAAGFDVQVHGQLHAVIHPDIARITNVGYFVDGTVFHPGDALTVPGRPVDTLMVPVMAPWNRVADVIDYVREVAPRRAIDIHDALLTDLARPVYDRMLGPAGPGVGGAEHSRLAAGESVELRLSD</sequence>
<organism evidence="1 2">
    <name type="scientific">Streptomyces luteireticuli</name>
    <dbReference type="NCBI Taxonomy" id="173858"/>
    <lineage>
        <taxon>Bacteria</taxon>
        <taxon>Bacillati</taxon>
        <taxon>Actinomycetota</taxon>
        <taxon>Actinomycetes</taxon>
        <taxon>Kitasatosporales</taxon>
        <taxon>Streptomycetaceae</taxon>
        <taxon>Streptomyces</taxon>
    </lineage>
</organism>
<dbReference type="Pfam" id="PF13483">
    <property type="entry name" value="Lactamase_B_3"/>
    <property type="match status" value="1"/>
</dbReference>
<dbReference type="PANTHER" id="PTHR43546">
    <property type="entry name" value="UPF0173 METAL-DEPENDENT HYDROLASE MJ1163-RELATED"/>
    <property type="match status" value="1"/>
</dbReference>
<gene>
    <name evidence="1" type="ORF">GCM10010357_08180</name>
</gene>
<dbReference type="EMBL" id="BAAABX010000007">
    <property type="protein sequence ID" value="GAA0389855.1"/>
    <property type="molecule type" value="Genomic_DNA"/>
</dbReference>
<dbReference type="PANTHER" id="PTHR43546:SF3">
    <property type="entry name" value="UPF0173 METAL-DEPENDENT HYDROLASE MJ1163"/>
    <property type="match status" value="1"/>
</dbReference>
<dbReference type="InterPro" id="IPR036866">
    <property type="entry name" value="RibonucZ/Hydroxyglut_hydro"/>
</dbReference>
<dbReference type="CDD" id="cd06262">
    <property type="entry name" value="metallo-hydrolase-like_MBL-fold"/>
    <property type="match status" value="1"/>
</dbReference>
<dbReference type="Gene3D" id="3.60.15.10">
    <property type="entry name" value="Ribonuclease Z/Hydroxyacylglutathione hydrolase-like"/>
    <property type="match status" value="1"/>
</dbReference>
<evidence type="ECO:0000313" key="2">
    <source>
        <dbReference type="Proteomes" id="UP001500879"/>
    </source>
</evidence>
<proteinExistence type="predicted"/>
<dbReference type="SUPFAM" id="SSF56281">
    <property type="entry name" value="Metallo-hydrolase/oxidoreductase"/>
    <property type="match status" value="1"/>
</dbReference>
<evidence type="ECO:0000313" key="1">
    <source>
        <dbReference type="EMBL" id="GAA0389855.1"/>
    </source>
</evidence>